<sequence length="354" mass="39983">MTPSEIWRVVDVNQIKRIHFGRVAIFSSTGLLIALVEFRPFTTMSEVKVNQWDELSQFLFCEKRFTNLIATNGALLEGFMFAIGWRKCSTKNEQFGLYGSVGKIEKAKDEWRNQGANLSLACAGSSNAKSSLRLCRLPTLHTQSFRLVQAPDNSKKLLRRFRLPTPPMEFLTFCRFPTIQAIPCACAGSDNAKNSLHLCRHPTIHTRILTLVKVPNNARNSLHLCRLPIIHMPILTLVKVPDNAKNSLHLCRLPTIHTPILTLVKVPKNAKNSLHLCRLPTIHTPILTLVKVPKNAENFLRLCRLPTIHTPILTLVKFPDNAKTSLHLCRLPTIHMPVLTLVKVPDNFNNSIHD</sequence>
<dbReference type="Proteomes" id="UP000765509">
    <property type="component" value="Unassembled WGS sequence"/>
</dbReference>
<evidence type="ECO:0000313" key="2">
    <source>
        <dbReference type="EMBL" id="MBW0567996.1"/>
    </source>
</evidence>
<organism evidence="2 3">
    <name type="scientific">Austropuccinia psidii MF-1</name>
    <dbReference type="NCBI Taxonomy" id="1389203"/>
    <lineage>
        <taxon>Eukaryota</taxon>
        <taxon>Fungi</taxon>
        <taxon>Dikarya</taxon>
        <taxon>Basidiomycota</taxon>
        <taxon>Pucciniomycotina</taxon>
        <taxon>Pucciniomycetes</taxon>
        <taxon>Pucciniales</taxon>
        <taxon>Sphaerophragmiaceae</taxon>
        <taxon>Austropuccinia</taxon>
    </lineage>
</organism>
<reference evidence="2" key="1">
    <citation type="submission" date="2021-03" db="EMBL/GenBank/DDBJ databases">
        <title>Draft genome sequence of rust myrtle Austropuccinia psidii MF-1, a brazilian biotype.</title>
        <authorList>
            <person name="Quecine M.C."/>
            <person name="Pachon D.M.R."/>
            <person name="Bonatelli M.L."/>
            <person name="Correr F.H."/>
            <person name="Franceschini L.M."/>
            <person name="Leite T.F."/>
            <person name="Margarido G.R.A."/>
            <person name="Almeida C.A."/>
            <person name="Ferrarezi J.A."/>
            <person name="Labate C.A."/>
        </authorList>
    </citation>
    <scope>NUCLEOTIDE SEQUENCE</scope>
    <source>
        <strain evidence="2">MF-1</strain>
    </source>
</reference>
<feature type="domain" description="Tet-like 2OG-Fe(II) oxygenase" evidence="1">
    <location>
        <begin position="48"/>
        <end position="110"/>
    </location>
</feature>
<accession>A0A9Q3PPD1</accession>
<evidence type="ECO:0000259" key="1">
    <source>
        <dbReference type="Pfam" id="PF20515"/>
    </source>
</evidence>
<proteinExistence type="predicted"/>
<name>A0A9Q3PPD1_9BASI</name>
<dbReference type="Pfam" id="PF20515">
    <property type="entry name" value="2OG-FeII_Oxy_6"/>
    <property type="match status" value="1"/>
</dbReference>
<dbReference type="InterPro" id="IPR046798">
    <property type="entry name" value="2OG-FeII_Oxy_6"/>
</dbReference>
<dbReference type="EMBL" id="AVOT02081816">
    <property type="protein sequence ID" value="MBW0567996.1"/>
    <property type="molecule type" value="Genomic_DNA"/>
</dbReference>
<dbReference type="AlphaFoldDB" id="A0A9Q3PPD1"/>
<protein>
    <recommendedName>
        <fullName evidence="1">Tet-like 2OG-Fe(II) oxygenase domain-containing protein</fullName>
    </recommendedName>
</protein>
<gene>
    <name evidence="2" type="ORF">O181_107711</name>
</gene>
<evidence type="ECO:0000313" key="3">
    <source>
        <dbReference type="Proteomes" id="UP000765509"/>
    </source>
</evidence>
<comment type="caution">
    <text evidence="2">The sequence shown here is derived from an EMBL/GenBank/DDBJ whole genome shotgun (WGS) entry which is preliminary data.</text>
</comment>
<keyword evidence="3" id="KW-1185">Reference proteome</keyword>